<dbReference type="AlphaFoldDB" id="A0A175Y4R4"/>
<dbReference type="Proteomes" id="UP000078460">
    <property type="component" value="Unassembled WGS sequence"/>
</dbReference>
<protein>
    <submittedName>
        <fullName evidence="1">Uncharacterized protein</fullName>
    </submittedName>
</protein>
<dbReference type="RefSeq" id="WP_017980566.1">
    <property type="nucleotide sequence ID" value="NZ_CP017578.1"/>
</dbReference>
<evidence type="ECO:0000313" key="1">
    <source>
        <dbReference type="EMBL" id="KZB95346.1"/>
    </source>
</evidence>
<accession>A0A175Y4R4</accession>
<comment type="caution">
    <text evidence="1">The sequence shown here is derived from an EMBL/GenBank/DDBJ whole genome shotgun (WGS) entry which is preliminary data.</text>
</comment>
<dbReference type="STRING" id="621456.BJP26_03365"/>
<dbReference type="GeneID" id="93797019"/>
<sequence>MTYPYRVARTVIFRGKDHAPDTPITFDADDPAEAAARDDLLALGAIDDDPDFAEVEQLKAAAPSKPRPLPRQTNAELLATAAAEGVDVPGDATNAVLIAAIEAKRGAAGAGA</sequence>
<gene>
    <name evidence="1" type="ORF">AVM11_03465</name>
</gene>
<proteinExistence type="predicted"/>
<dbReference type="KEGG" id="smy:BJP26_03365"/>
<dbReference type="EMBL" id="LQCK02000012">
    <property type="protein sequence ID" value="KZB95346.1"/>
    <property type="molecule type" value="Genomic_DNA"/>
</dbReference>
<reference evidence="1" key="1">
    <citation type="submission" date="2016-03" db="EMBL/GenBank/DDBJ databases">
        <title>Sphingomonas melonis TY, whole genome shotgun sequencing.</title>
        <authorList>
            <person name="Wang H."/>
            <person name="Zhu P."/>
        </authorList>
    </citation>
    <scope>NUCLEOTIDE SEQUENCE [LARGE SCALE GENOMIC DNA]</scope>
    <source>
        <strain evidence="1">TY</strain>
    </source>
</reference>
<name>A0A175Y4R4_9SPHN</name>
<evidence type="ECO:0000313" key="2">
    <source>
        <dbReference type="Proteomes" id="UP000078460"/>
    </source>
</evidence>
<keyword evidence="2" id="KW-1185">Reference proteome</keyword>
<organism evidence="1 2">
    <name type="scientific">Sphingomonas melonis TY</name>
    <dbReference type="NCBI Taxonomy" id="621456"/>
    <lineage>
        <taxon>Bacteria</taxon>
        <taxon>Pseudomonadati</taxon>
        <taxon>Pseudomonadota</taxon>
        <taxon>Alphaproteobacteria</taxon>
        <taxon>Sphingomonadales</taxon>
        <taxon>Sphingomonadaceae</taxon>
        <taxon>Sphingomonas</taxon>
    </lineage>
</organism>